<dbReference type="InterPro" id="IPR032466">
    <property type="entry name" value="Metal_Hydrolase"/>
</dbReference>
<feature type="domain" description="Amidohydrolase-related" evidence="2">
    <location>
        <begin position="90"/>
        <end position="468"/>
    </location>
</feature>
<name>A0ABT1A759_9PSEU</name>
<dbReference type="Gene3D" id="3.20.20.140">
    <property type="entry name" value="Metal-dependent hydrolases"/>
    <property type="match status" value="1"/>
</dbReference>
<sequence>MRNGTSRRALLKGGLAIGAGVVVGACAPPAPAAPPPGGATAITGVTVVDATGVRPGSTVLVVGERIARVGPAAEVAVPAGATRVEGAGRFLIPGLVDAHVHSVPLERTFPPLFLVNGVTTVREMGGFPQAAQWRDRVAAGEALGPRSVVSSTILDGSPSLWEGIGVPFRSVADAGQARAAVREEKAAGVDFIKTYTRLGREAFAAIADESRRQGIPFLGHCPDLVPVTEASDAGLATLEHLWQLWYATSRDEARLRRAVAGVPIAGGEYGGWYAEMHAVEYAAARSTDRSKAADVYARLAANGTFVTPTLSVHRVADVPADLRRDDPRLAYLPPAYAQSWPVQLEQVYLQRRTPETDAQRRELFDRRHDLVAELGAAGVPLLAGTDTGTAYLLPGFALHEELALLVRAGLTPAEALRAATLEPARHLGREADLGTVEEGKVADLVLLDADPLRDIANTTRIDSVVARGCLLDRAARDRMLDDVLAAAQEPTAPVVAPACPCHR</sequence>
<dbReference type="EMBL" id="JAGSOV010000059">
    <property type="protein sequence ID" value="MCO1658838.1"/>
    <property type="molecule type" value="Genomic_DNA"/>
</dbReference>
<dbReference type="InterPro" id="IPR006311">
    <property type="entry name" value="TAT_signal"/>
</dbReference>
<accession>A0ABT1A759</accession>
<dbReference type="Pfam" id="PF01979">
    <property type="entry name" value="Amidohydro_1"/>
    <property type="match status" value="1"/>
</dbReference>
<comment type="caution">
    <text evidence="3">The sequence shown here is derived from an EMBL/GenBank/DDBJ whole genome shotgun (WGS) entry which is preliminary data.</text>
</comment>
<dbReference type="InterPro" id="IPR006680">
    <property type="entry name" value="Amidohydro-rel"/>
</dbReference>
<dbReference type="Gene3D" id="3.40.50.10910">
    <property type="entry name" value="Amidohydrolase"/>
    <property type="match status" value="1"/>
</dbReference>
<dbReference type="InterPro" id="IPR011059">
    <property type="entry name" value="Metal-dep_hydrolase_composite"/>
</dbReference>
<protein>
    <submittedName>
        <fullName evidence="3">Amidohydrolase family protein</fullName>
    </submittedName>
</protein>
<dbReference type="Gene3D" id="3.30.110.90">
    <property type="entry name" value="Amidohydrolase"/>
    <property type="match status" value="1"/>
</dbReference>
<dbReference type="PROSITE" id="PS51318">
    <property type="entry name" value="TAT"/>
    <property type="match status" value="1"/>
</dbReference>
<dbReference type="PANTHER" id="PTHR43135:SF3">
    <property type="entry name" value="ALPHA-D-RIBOSE 1-METHYLPHOSPHONATE 5-TRIPHOSPHATE DIPHOSPHATASE"/>
    <property type="match status" value="1"/>
</dbReference>
<organism evidence="3 4">
    <name type="scientific">Pseudonocardia humida</name>
    <dbReference type="NCBI Taxonomy" id="2800819"/>
    <lineage>
        <taxon>Bacteria</taxon>
        <taxon>Bacillati</taxon>
        <taxon>Actinomycetota</taxon>
        <taxon>Actinomycetes</taxon>
        <taxon>Pseudonocardiales</taxon>
        <taxon>Pseudonocardiaceae</taxon>
        <taxon>Pseudonocardia</taxon>
    </lineage>
</organism>
<evidence type="ECO:0000313" key="3">
    <source>
        <dbReference type="EMBL" id="MCO1658838.1"/>
    </source>
</evidence>
<feature type="chain" id="PRO_5045248383" evidence="1">
    <location>
        <begin position="33"/>
        <end position="503"/>
    </location>
</feature>
<dbReference type="SUPFAM" id="SSF51556">
    <property type="entry name" value="Metallo-dependent hydrolases"/>
    <property type="match status" value="1"/>
</dbReference>
<dbReference type="Gene3D" id="2.30.40.10">
    <property type="entry name" value="Urease, subunit C, domain 1"/>
    <property type="match status" value="2"/>
</dbReference>
<evidence type="ECO:0000259" key="2">
    <source>
        <dbReference type="Pfam" id="PF01979"/>
    </source>
</evidence>
<dbReference type="InterPro" id="IPR051781">
    <property type="entry name" value="Metallo-dep_Hydrolase"/>
</dbReference>
<keyword evidence="1" id="KW-0732">Signal</keyword>
<evidence type="ECO:0000313" key="4">
    <source>
        <dbReference type="Proteomes" id="UP001165283"/>
    </source>
</evidence>
<dbReference type="RefSeq" id="WP_252443200.1">
    <property type="nucleotide sequence ID" value="NZ_JAGSOV010000059.1"/>
</dbReference>
<dbReference type="SUPFAM" id="SSF51338">
    <property type="entry name" value="Composite domain of metallo-dependent hydrolases"/>
    <property type="match status" value="1"/>
</dbReference>
<proteinExistence type="predicted"/>
<keyword evidence="4" id="KW-1185">Reference proteome</keyword>
<gene>
    <name evidence="3" type="ORF">KDL28_27585</name>
</gene>
<evidence type="ECO:0000256" key="1">
    <source>
        <dbReference type="SAM" id="SignalP"/>
    </source>
</evidence>
<feature type="signal peptide" evidence="1">
    <location>
        <begin position="1"/>
        <end position="32"/>
    </location>
</feature>
<dbReference type="PROSITE" id="PS51257">
    <property type="entry name" value="PROKAR_LIPOPROTEIN"/>
    <property type="match status" value="1"/>
</dbReference>
<dbReference type="PANTHER" id="PTHR43135">
    <property type="entry name" value="ALPHA-D-RIBOSE 1-METHYLPHOSPHONATE 5-TRIPHOSPHATE DIPHOSPHATASE"/>
    <property type="match status" value="1"/>
</dbReference>
<dbReference type="Proteomes" id="UP001165283">
    <property type="component" value="Unassembled WGS sequence"/>
</dbReference>
<reference evidence="3" key="1">
    <citation type="submission" date="2021-04" db="EMBL/GenBank/DDBJ databases">
        <title>Pseudonocardia sp. nov., isolated from sandy soil of mangrove forest.</title>
        <authorList>
            <person name="Zan Z."/>
            <person name="Huang R."/>
            <person name="Liu W."/>
        </authorList>
    </citation>
    <scope>NUCLEOTIDE SEQUENCE</scope>
    <source>
        <strain evidence="3">S2-4</strain>
    </source>
</reference>